<dbReference type="SMART" id="SM00248">
    <property type="entry name" value="ANK"/>
    <property type="match status" value="2"/>
</dbReference>
<dbReference type="Pfam" id="PF13637">
    <property type="entry name" value="Ank_4"/>
    <property type="match status" value="1"/>
</dbReference>
<reference evidence="5" key="1">
    <citation type="journal article" date="2017" name="BMC Genomics">
        <title>Gapless genome assembly of Colletotrichum higginsianum reveals chromosome structure and association of transposable elements with secondary metabolite gene clusters.</title>
        <authorList>
            <person name="Dallery J.-F."/>
            <person name="Lapalu N."/>
            <person name="Zampounis A."/>
            <person name="Pigne S."/>
            <person name="Luyten I."/>
            <person name="Amselem J."/>
            <person name="Wittenberg A.H.J."/>
            <person name="Zhou S."/>
            <person name="de Queiroz M.V."/>
            <person name="Robin G.P."/>
            <person name="Auger A."/>
            <person name="Hainaut M."/>
            <person name="Henrissat B."/>
            <person name="Kim K.-T."/>
            <person name="Lee Y.-H."/>
            <person name="Lespinet O."/>
            <person name="Schwartz D.C."/>
            <person name="Thon M.R."/>
            <person name="O'Connell R.J."/>
        </authorList>
    </citation>
    <scope>NUCLEOTIDE SEQUENCE [LARGE SCALE GENOMIC DNA]</scope>
    <source>
        <strain evidence="5">IMI 349063</strain>
    </source>
</reference>
<dbReference type="PANTHER" id="PTHR24198">
    <property type="entry name" value="ANKYRIN REPEAT AND PROTEIN KINASE DOMAIN-CONTAINING PROTEIN"/>
    <property type="match status" value="1"/>
</dbReference>
<dbReference type="RefSeq" id="XP_018154226.1">
    <property type="nucleotide sequence ID" value="XM_018304802.1"/>
</dbReference>
<evidence type="ECO:0000313" key="4">
    <source>
        <dbReference type="EMBL" id="OBR05708.1"/>
    </source>
</evidence>
<evidence type="ECO:0000313" key="5">
    <source>
        <dbReference type="Proteomes" id="UP000092177"/>
    </source>
</evidence>
<dbReference type="AlphaFoldDB" id="A0A1B7Y116"/>
<dbReference type="PANTHER" id="PTHR24198:SF165">
    <property type="entry name" value="ANKYRIN REPEAT-CONTAINING PROTEIN-RELATED"/>
    <property type="match status" value="1"/>
</dbReference>
<evidence type="ECO:0000256" key="1">
    <source>
        <dbReference type="ARBA" id="ARBA00022737"/>
    </source>
</evidence>
<dbReference type="VEuPathDB" id="FungiDB:CH63R_09828"/>
<feature type="repeat" description="ANK" evidence="3">
    <location>
        <begin position="74"/>
        <end position="104"/>
    </location>
</feature>
<dbReference type="PROSITE" id="PS50088">
    <property type="entry name" value="ANK_REPEAT"/>
    <property type="match status" value="1"/>
</dbReference>
<dbReference type="SUPFAM" id="SSF48403">
    <property type="entry name" value="Ankyrin repeat"/>
    <property type="match status" value="1"/>
</dbReference>
<dbReference type="PROSITE" id="PS50297">
    <property type="entry name" value="ANK_REP_REGION"/>
    <property type="match status" value="1"/>
</dbReference>
<keyword evidence="2 3" id="KW-0040">ANK repeat</keyword>
<keyword evidence="5" id="KW-1185">Reference proteome</keyword>
<proteinExistence type="predicted"/>
<keyword evidence="1" id="KW-0677">Repeat</keyword>
<dbReference type="EMBL" id="LTAN01000007">
    <property type="protein sequence ID" value="OBR05708.1"/>
    <property type="molecule type" value="Genomic_DNA"/>
</dbReference>
<accession>A0A1B7Y116</accession>
<evidence type="ECO:0000256" key="3">
    <source>
        <dbReference type="PROSITE-ProRule" id="PRU00023"/>
    </source>
</evidence>
<comment type="caution">
    <text evidence="4">The sequence shown here is derived from an EMBL/GenBank/DDBJ whole genome shotgun (WGS) entry which is preliminary data.</text>
</comment>
<organism evidence="4 5">
    <name type="scientific">Colletotrichum higginsianum (strain IMI 349063)</name>
    <name type="common">Crucifer anthracnose fungus</name>
    <dbReference type="NCBI Taxonomy" id="759273"/>
    <lineage>
        <taxon>Eukaryota</taxon>
        <taxon>Fungi</taxon>
        <taxon>Dikarya</taxon>
        <taxon>Ascomycota</taxon>
        <taxon>Pezizomycotina</taxon>
        <taxon>Sordariomycetes</taxon>
        <taxon>Hypocreomycetidae</taxon>
        <taxon>Glomerellales</taxon>
        <taxon>Glomerellaceae</taxon>
        <taxon>Colletotrichum</taxon>
        <taxon>Colletotrichum destructivum species complex</taxon>
    </lineage>
</organism>
<gene>
    <name evidence="4" type="ORF">CH63R_09828</name>
</gene>
<sequence>METLCLSLKSIRAMVETKEEQEGMPRFLVDSGAKVNAASKHGLTSLPVAVMNDSALLVKDLSDRGADVSRRLEDGRTPLHCAASRASVDILKKLLDLGGRNQLH</sequence>
<dbReference type="InterPro" id="IPR002110">
    <property type="entry name" value="Ankyrin_rpt"/>
</dbReference>
<dbReference type="Gene3D" id="1.25.40.20">
    <property type="entry name" value="Ankyrin repeat-containing domain"/>
    <property type="match status" value="1"/>
</dbReference>
<dbReference type="InterPro" id="IPR036770">
    <property type="entry name" value="Ankyrin_rpt-contain_sf"/>
</dbReference>
<dbReference type="KEGG" id="chig:CH63R_09828"/>
<dbReference type="Proteomes" id="UP000092177">
    <property type="component" value="Unassembled WGS sequence"/>
</dbReference>
<dbReference type="GeneID" id="28868909"/>
<protein>
    <submittedName>
        <fullName evidence="4">Ankyrin repeat protein</fullName>
    </submittedName>
</protein>
<evidence type="ECO:0000256" key="2">
    <source>
        <dbReference type="ARBA" id="ARBA00023043"/>
    </source>
</evidence>
<name>A0A1B7Y116_COLHI</name>